<name>A0A286RCK3_9BACT</name>
<feature type="repeat" description="TPR" evidence="1">
    <location>
        <begin position="652"/>
        <end position="685"/>
    </location>
</feature>
<sequence length="855" mass="96943">MTADGLFCKYLLPSIGVDRVDRLNPCPRVDGCSITLLGQPRKGPLDMPEPQDQVPQATVEKSPERAERRMPEAVRQKGIRALFGSKWGLLALVIGSVVVVAGLGGLAWWWLTGKPEDGATALFEAVDAQDWPTVHEMAAKALADKRADPELLRAALFAQLVAYTAEADRQTGTERHRMLLLAAQFGDQATIVGLPPGREADGLFTLGRTLHYLSRFAESRKYLREAAKLDSQKQPRVNWLMAESHLLDPEGNRQEALRFNQAFLLTPGLDALSQNAGWLQQARIHLALGSPDAAEESLKHLTPKGVNSSEAYLVRGQIALLRAQKLVQNKESNRKEEFLKYINEARASFERVKSDALGDESARAKAAYLLGVILNLGEDYDGAMAAWERCCSEFPDYPESWAARFQIARLNHRLGRHDRTVDELANCIQKMVDAERFLNPWISKEDIRQTVDQVWLDCLDKKLFSLCLKLANGMEGVFTPELVYSLRAKTYIAWGEYLESSKPEDGTTEDNKALARRYFRLAGDDLTRLARFRAATRFYTEDLWQAADYYYRGGSYTRASRVLREYLRNEARRRNPQALLRLGECLLAMGKPDDALRVLYECIEFHSKDAASYKARLWAAYAHMEKGEYDKAEAVLVENLAGELAPTSLEWRDSLFTVGTLYFRLGRDREALEKLEEAVRRYPQDRRVPEARYFLAELYLRAAVAKASSQPNIPAMQSALTRDLLQSALEELQVIQKELDSQWDRGGTTPATQKLLRNVYFALGDVLYRLGRFGDAINTYVTLTNRLQSEPEVLDAYMQMARCYRAMGRTREAQTTLQQAKIMLNRLPPDVALEKSTPFSREEWQARLAWLERHL</sequence>
<dbReference type="Gene3D" id="1.25.40.10">
    <property type="entry name" value="Tetratricopeptide repeat domain"/>
    <property type="match status" value="5"/>
</dbReference>
<dbReference type="SUPFAM" id="SSF48452">
    <property type="entry name" value="TPR-like"/>
    <property type="match status" value="2"/>
</dbReference>
<keyword evidence="3" id="KW-0472">Membrane</keyword>
<evidence type="ECO:0000256" key="3">
    <source>
        <dbReference type="SAM" id="Phobius"/>
    </source>
</evidence>
<dbReference type="PROSITE" id="PS50005">
    <property type="entry name" value="TPR"/>
    <property type="match status" value="1"/>
</dbReference>
<dbReference type="Proteomes" id="UP000215086">
    <property type="component" value="Chromosome"/>
</dbReference>
<dbReference type="Pfam" id="PF13432">
    <property type="entry name" value="TPR_16"/>
    <property type="match status" value="2"/>
</dbReference>
<dbReference type="Pfam" id="PF13181">
    <property type="entry name" value="TPR_8"/>
    <property type="match status" value="1"/>
</dbReference>
<dbReference type="PANTHER" id="PTHR12558:SF13">
    <property type="entry name" value="CELL DIVISION CYCLE PROTEIN 27 HOMOLOG"/>
    <property type="match status" value="1"/>
</dbReference>
<dbReference type="InterPro" id="IPR019734">
    <property type="entry name" value="TPR_rpt"/>
</dbReference>
<dbReference type="InterPro" id="IPR011990">
    <property type="entry name" value="TPR-like_helical_dom_sf"/>
</dbReference>
<proteinExistence type="predicted"/>
<dbReference type="PANTHER" id="PTHR12558">
    <property type="entry name" value="CELL DIVISION CYCLE 16,23,27"/>
    <property type="match status" value="1"/>
</dbReference>
<gene>
    <name evidence="4" type="ORF">THTE_1088</name>
</gene>
<evidence type="ECO:0000256" key="2">
    <source>
        <dbReference type="SAM" id="MobiDB-lite"/>
    </source>
</evidence>
<reference evidence="4 5" key="1">
    <citation type="journal article" name="Front. Microbiol.">
        <title>Sugar Metabolism of the First Thermophilic Planctomycete Thermogutta terrifontis: Comparative Genomic and Transcriptomic Approaches.</title>
        <authorList>
            <person name="Elcheninov A.G."/>
            <person name="Menzel P."/>
            <person name="Gudbergsdottir S.R."/>
            <person name="Slesarev A.I."/>
            <person name="Kadnikov V.V."/>
            <person name="Krogh A."/>
            <person name="Bonch-Osmolovskaya E.A."/>
            <person name="Peng X."/>
            <person name="Kublanov I.V."/>
        </authorList>
    </citation>
    <scope>NUCLEOTIDE SEQUENCE [LARGE SCALE GENOMIC DNA]</scope>
    <source>
        <strain evidence="4 5">R1</strain>
    </source>
</reference>
<feature type="region of interest" description="Disordered" evidence="2">
    <location>
        <begin position="40"/>
        <end position="71"/>
    </location>
</feature>
<dbReference type="Pfam" id="PF13174">
    <property type="entry name" value="TPR_6"/>
    <property type="match status" value="2"/>
</dbReference>
<keyword evidence="3" id="KW-1133">Transmembrane helix</keyword>
<dbReference type="SMART" id="SM00028">
    <property type="entry name" value="TPR"/>
    <property type="match status" value="6"/>
</dbReference>
<evidence type="ECO:0000313" key="4">
    <source>
        <dbReference type="EMBL" id="ASV73690.1"/>
    </source>
</evidence>
<feature type="transmembrane region" description="Helical" evidence="3">
    <location>
        <begin position="87"/>
        <end position="111"/>
    </location>
</feature>
<dbReference type="AlphaFoldDB" id="A0A286RCK3"/>
<organism evidence="4 5">
    <name type="scientific">Thermogutta terrifontis</name>
    <dbReference type="NCBI Taxonomy" id="1331910"/>
    <lineage>
        <taxon>Bacteria</taxon>
        <taxon>Pseudomonadati</taxon>
        <taxon>Planctomycetota</taxon>
        <taxon>Planctomycetia</taxon>
        <taxon>Pirellulales</taxon>
        <taxon>Thermoguttaceae</taxon>
        <taxon>Thermogutta</taxon>
    </lineage>
</organism>
<keyword evidence="3" id="KW-0812">Transmembrane</keyword>
<evidence type="ECO:0000256" key="1">
    <source>
        <dbReference type="PROSITE-ProRule" id="PRU00339"/>
    </source>
</evidence>
<dbReference type="KEGG" id="ttf:THTE_1088"/>
<evidence type="ECO:0000313" key="5">
    <source>
        <dbReference type="Proteomes" id="UP000215086"/>
    </source>
</evidence>
<evidence type="ECO:0008006" key="6">
    <source>
        <dbReference type="Google" id="ProtNLM"/>
    </source>
</evidence>
<accession>A0A286RCK3</accession>
<dbReference type="EMBL" id="CP018477">
    <property type="protein sequence ID" value="ASV73690.1"/>
    <property type="molecule type" value="Genomic_DNA"/>
</dbReference>
<protein>
    <recommendedName>
        <fullName evidence="6">Tetratricopeptide repeat protein</fullName>
    </recommendedName>
</protein>
<feature type="compositionally biased region" description="Basic and acidic residues" evidence="2">
    <location>
        <begin position="61"/>
        <end position="71"/>
    </location>
</feature>
<keyword evidence="5" id="KW-1185">Reference proteome</keyword>
<keyword evidence="1" id="KW-0802">TPR repeat</keyword>